<dbReference type="AlphaFoldDB" id="A0A1M7KIP4"/>
<name>A0A1M7KIP4_9BACT</name>
<dbReference type="Proteomes" id="UP000184420">
    <property type="component" value="Unassembled WGS sequence"/>
</dbReference>
<dbReference type="OrthoDB" id="2503268at2"/>
<dbReference type="RefSeq" id="WP_073085946.1">
    <property type="nucleotide sequence ID" value="NZ_FRBL01000009.1"/>
</dbReference>
<organism evidence="1 2">
    <name type="scientific">Chitinophaga jiangningensis</name>
    <dbReference type="NCBI Taxonomy" id="1419482"/>
    <lineage>
        <taxon>Bacteria</taxon>
        <taxon>Pseudomonadati</taxon>
        <taxon>Bacteroidota</taxon>
        <taxon>Chitinophagia</taxon>
        <taxon>Chitinophagales</taxon>
        <taxon>Chitinophagaceae</taxon>
        <taxon>Chitinophaga</taxon>
    </lineage>
</organism>
<proteinExistence type="predicted"/>
<evidence type="ECO:0000313" key="2">
    <source>
        <dbReference type="Proteomes" id="UP000184420"/>
    </source>
</evidence>
<dbReference type="STRING" id="1419482.SAMN05444266_109353"/>
<dbReference type="EMBL" id="FRBL01000009">
    <property type="protein sequence ID" value="SHM65274.1"/>
    <property type="molecule type" value="Genomic_DNA"/>
</dbReference>
<sequence length="527" mass="54982">MHRNLTDDPVLLSYAASTVPSPLEVSTGTATGGQIIISVEATTEVLCKMIVISVPVGADADEIFMTTPTPVATLNTSDWSTSQQTIKGKDISMPDDIDYAVFTLTNNTAGYAVNAFTCTISGNVNTLSGPATVLLEEYSSPVENPSFSTKQTNFTMTKSDAPAFYVNNFMAVFSATPTIPVATVENSTAFQLNWASNGTSYAIYVNGASTPVYSGTATTYTVTAGIAVDTTFILVATQAELTLYATLTVTVSNPLLTPAAVNTAGNESVGGTFTVTGAATLNGITASSLTISGSSTLADVTGTTATLNDATINGTLTTTGSATLGNSNINGTLNVTGNATLTGNISMVSGGVLLAAGSVIDTQSVYANTDGFAVAFAAAPSDSTKSCWTRGCLYTIGTWFSCMGGTMGSFGNNWSSVMNYNYGCVTLPIPKGSTWQFYGGNASGTQVQGPIYIFWFPLGNNNAEDTYRLLSAEEYAPVPPPPLPDFTTYMNERTDKATQFIRQLESAFGKDLDEATRSQLVNSWLGA</sequence>
<accession>A0A1M7KIP4</accession>
<evidence type="ECO:0000313" key="1">
    <source>
        <dbReference type="EMBL" id="SHM65274.1"/>
    </source>
</evidence>
<reference evidence="1 2" key="1">
    <citation type="submission" date="2016-11" db="EMBL/GenBank/DDBJ databases">
        <authorList>
            <person name="Jaros S."/>
            <person name="Januszkiewicz K."/>
            <person name="Wedrychowicz H."/>
        </authorList>
    </citation>
    <scope>NUCLEOTIDE SEQUENCE [LARGE SCALE GENOMIC DNA]</scope>
    <source>
        <strain evidence="1 2">DSM 27406</strain>
    </source>
</reference>
<keyword evidence="2" id="KW-1185">Reference proteome</keyword>
<protein>
    <submittedName>
        <fullName evidence="1">Uncharacterized protein</fullName>
    </submittedName>
</protein>
<gene>
    <name evidence="1" type="ORF">SAMN05444266_109353</name>
</gene>